<organism evidence="2 3">
    <name type="scientific">Streptomyces prasinosporus</name>
    <dbReference type="NCBI Taxonomy" id="68256"/>
    <lineage>
        <taxon>Bacteria</taxon>
        <taxon>Bacillati</taxon>
        <taxon>Actinomycetota</taxon>
        <taxon>Actinomycetes</taxon>
        <taxon>Kitasatosporales</taxon>
        <taxon>Streptomycetaceae</taxon>
        <taxon>Streptomyces</taxon>
        <taxon>Streptomyces albogriseolus group</taxon>
    </lineage>
</organism>
<evidence type="ECO:0000313" key="3">
    <source>
        <dbReference type="Proteomes" id="UP001501455"/>
    </source>
</evidence>
<feature type="compositionally biased region" description="Basic and acidic residues" evidence="1">
    <location>
        <begin position="53"/>
        <end position="69"/>
    </location>
</feature>
<evidence type="ECO:0000313" key="2">
    <source>
        <dbReference type="EMBL" id="GAA3496053.1"/>
    </source>
</evidence>
<dbReference type="EMBL" id="BAAAXF010000022">
    <property type="protein sequence ID" value="GAA3496053.1"/>
    <property type="molecule type" value="Genomic_DNA"/>
</dbReference>
<dbReference type="Proteomes" id="UP001501455">
    <property type="component" value="Unassembled WGS sequence"/>
</dbReference>
<name>A0ABP6TLC2_9ACTN</name>
<feature type="region of interest" description="Disordered" evidence="1">
    <location>
        <begin position="22"/>
        <end position="69"/>
    </location>
</feature>
<reference evidence="3" key="1">
    <citation type="journal article" date="2019" name="Int. J. Syst. Evol. Microbiol.">
        <title>The Global Catalogue of Microorganisms (GCM) 10K type strain sequencing project: providing services to taxonomists for standard genome sequencing and annotation.</title>
        <authorList>
            <consortium name="The Broad Institute Genomics Platform"/>
            <consortium name="The Broad Institute Genome Sequencing Center for Infectious Disease"/>
            <person name="Wu L."/>
            <person name="Ma J."/>
        </authorList>
    </citation>
    <scope>NUCLEOTIDE SEQUENCE [LARGE SCALE GENOMIC DNA]</scope>
    <source>
        <strain evidence="3">JCM 4816</strain>
    </source>
</reference>
<sequence length="69" mass="7204">MGGVCDDVLTLKQVTGKPLVTDSVGAGSNRDVCNRAPHTVRLTPAGDDLVDTSDGKASGRPEARLSRIR</sequence>
<accession>A0ABP6TLC2</accession>
<comment type="caution">
    <text evidence="2">The sequence shown here is derived from an EMBL/GenBank/DDBJ whole genome shotgun (WGS) entry which is preliminary data.</text>
</comment>
<protein>
    <submittedName>
        <fullName evidence="2">Uncharacterized protein</fullName>
    </submittedName>
</protein>
<keyword evidence="3" id="KW-1185">Reference proteome</keyword>
<gene>
    <name evidence="2" type="ORF">GCM10019016_031540</name>
</gene>
<evidence type="ECO:0000256" key="1">
    <source>
        <dbReference type="SAM" id="MobiDB-lite"/>
    </source>
</evidence>
<proteinExistence type="predicted"/>